<organism evidence="7 8">
    <name type="scientific">Streptomyces bambusae</name>
    <dbReference type="NCBI Taxonomy" id="1550616"/>
    <lineage>
        <taxon>Bacteria</taxon>
        <taxon>Bacillati</taxon>
        <taxon>Actinomycetota</taxon>
        <taxon>Actinomycetes</taxon>
        <taxon>Kitasatosporales</taxon>
        <taxon>Streptomycetaceae</taxon>
        <taxon>Streptomyces</taxon>
    </lineage>
</organism>
<evidence type="ECO:0000256" key="4">
    <source>
        <dbReference type="PROSITE-ProRule" id="PRU00335"/>
    </source>
</evidence>
<evidence type="ECO:0000256" key="1">
    <source>
        <dbReference type="ARBA" id="ARBA00023015"/>
    </source>
</evidence>
<dbReference type="InterPro" id="IPR050109">
    <property type="entry name" value="HTH-type_TetR-like_transc_reg"/>
</dbReference>
<gene>
    <name evidence="7" type="ORF">GPJ59_15315</name>
</gene>
<dbReference type="InterPro" id="IPR011075">
    <property type="entry name" value="TetR_C"/>
</dbReference>
<comment type="caution">
    <text evidence="7">The sequence shown here is derived from an EMBL/GenBank/DDBJ whole genome shotgun (WGS) entry which is preliminary data.</text>
</comment>
<dbReference type="Proteomes" id="UP000812013">
    <property type="component" value="Unassembled WGS sequence"/>
</dbReference>
<keyword evidence="2 4" id="KW-0238">DNA-binding</keyword>
<evidence type="ECO:0000256" key="2">
    <source>
        <dbReference type="ARBA" id="ARBA00023125"/>
    </source>
</evidence>
<protein>
    <submittedName>
        <fullName evidence="7">TetR family transcriptional regulator</fullName>
    </submittedName>
</protein>
<dbReference type="EMBL" id="WTFF01000094">
    <property type="protein sequence ID" value="MBW5483221.1"/>
    <property type="molecule type" value="Genomic_DNA"/>
</dbReference>
<feature type="domain" description="HTH tetR-type" evidence="6">
    <location>
        <begin position="30"/>
        <end position="90"/>
    </location>
</feature>
<dbReference type="Gene3D" id="1.10.357.10">
    <property type="entry name" value="Tetracycline Repressor, domain 2"/>
    <property type="match status" value="1"/>
</dbReference>
<dbReference type="PANTHER" id="PTHR30055:SF225">
    <property type="entry name" value="TRANSCRIPTIONAL REGULATORY PROTEIN-RELATED"/>
    <property type="match status" value="1"/>
</dbReference>
<dbReference type="Pfam" id="PF16859">
    <property type="entry name" value="TetR_C_11"/>
    <property type="match status" value="1"/>
</dbReference>
<evidence type="ECO:0000313" key="7">
    <source>
        <dbReference type="EMBL" id="MBW5483221.1"/>
    </source>
</evidence>
<dbReference type="InterPro" id="IPR009057">
    <property type="entry name" value="Homeodomain-like_sf"/>
</dbReference>
<dbReference type="InterPro" id="IPR036271">
    <property type="entry name" value="Tet_transcr_reg_TetR-rel_C_sf"/>
</dbReference>
<sequence length="213" mass="22991">MVDSGRSGVSPSSAGRSEVPPSSAGRRRGEQLVQAILDSALDQLSTVGWNGLTMEGVAAGARTGKAAVYRRWPSKADLVAAVLEAGMPPLGEIPDQGSIREDLALLCRRMRDAMHSRSGTALRSLLHECDSVSAQRFHELIRTVVTEPSTRHVRDLVGRGIVRGDVRPDATGDYVVDVIPAMMMYRSKVCGSEWTDLDIAEMLDQVLVPLLKA</sequence>
<accession>A0ABS6Z640</accession>
<evidence type="ECO:0000256" key="3">
    <source>
        <dbReference type="ARBA" id="ARBA00023163"/>
    </source>
</evidence>
<keyword evidence="1" id="KW-0805">Transcription regulation</keyword>
<feature type="region of interest" description="Disordered" evidence="5">
    <location>
        <begin position="1"/>
        <end position="28"/>
    </location>
</feature>
<proteinExistence type="predicted"/>
<dbReference type="PROSITE" id="PS50977">
    <property type="entry name" value="HTH_TETR_2"/>
    <property type="match status" value="1"/>
</dbReference>
<dbReference type="InterPro" id="IPR001647">
    <property type="entry name" value="HTH_TetR"/>
</dbReference>
<dbReference type="Pfam" id="PF00440">
    <property type="entry name" value="TetR_N"/>
    <property type="match status" value="1"/>
</dbReference>
<feature type="DNA-binding region" description="H-T-H motif" evidence="4">
    <location>
        <begin position="53"/>
        <end position="72"/>
    </location>
</feature>
<evidence type="ECO:0000259" key="6">
    <source>
        <dbReference type="PROSITE" id="PS50977"/>
    </source>
</evidence>
<evidence type="ECO:0000256" key="5">
    <source>
        <dbReference type="SAM" id="MobiDB-lite"/>
    </source>
</evidence>
<keyword evidence="3" id="KW-0804">Transcription</keyword>
<dbReference type="PANTHER" id="PTHR30055">
    <property type="entry name" value="HTH-TYPE TRANSCRIPTIONAL REGULATOR RUTR"/>
    <property type="match status" value="1"/>
</dbReference>
<dbReference type="SUPFAM" id="SSF46689">
    <property type="entry name" value="Homeodomain-like"/>
    <property type="match status" value="1"/>
</dbReference>
<reference evidence="7 8" key="1">
    <citation type="submission" date="2019-12" db="EMBL/GenBank/DDBJ databases">
        <title>Genome sequence of Streptomyces bambusae.</title>
        <authorList>
            <person name="Bansal K."/>
            <person name="Choksket S."/>
            <person name="Korpole S."/>
            <person name="Patil P.B."/>
        </authorList>
    </citation>
    <scope>NUCLEOTIDE SEQUENCE [LARGE SCALE GENOMIC DNA]</scope>
    <source>
        <strain evidence="7 8">SK60</strain>
    </source>
</reference>
<evidence type="ECO:0000313" key="8">
    <source>
        <dbReference type="Proteomes" id="UP000812013"/>
    </source>
</evidence>
<dbReference type="Gene3D" id="1.10.10.60">
    <property type="entry name" value="Homeodomain-like"/>
    <property type="match status" value="1"/>
</dbReference>
<keyword evidence="8" id="KW-1185">Reference proteome</keyword>
<name>A0ABS6Z640_9ACTN</name>
<dbReference type="SUPFAM" id="SSF48498">
    <property type="entry name" value="Tetracyclin repressor-like, C-terminal domain"/>
    <property type="match status" value="1"/>
</dbReference>